<evidence type="ECO:0000313" key="1">
    <source>
        <dbReference type="EMBL" id="NUU94243.1"/>
    </source>
</evidence>
<protein>
    <submittedName>
        <fullName evidence="1">Uncharacterized protein</fullName>
    </submittedName>
</protein>
<proteinExistence type="predicted"/>
<dbReference type="AlphaFoldDB" id="A0A6M2F9V6"/>
<sequence length="130" mass="14072">MTQTDSQCEHITVHTVTQTSPCPILSCVEKAPKYAHVSLIPVADSDQSSSNQPSASGVLQDVHIVRILELSFHVQMVFSLLLYSSCILHNLQGCCSICCFLELDYAGVLYIGQVDDLVILLVATVDGGFS</sequence>
<reference evidence="1" key="1">
    <citation type="submission" date="2020-03" db="EMBL/GenBank/DDBJ databases">
        <authorList>
            <person name="Zhang R."/>
        </authorList>
    </citation>
    <scope>NUCLEOTIDE SEQUENCE</scope>
</reference>
<name>A0A6M2F9V6_9ROSI</name>
<organism evidence="1">
    <name type="scientific">Populus davidiana</name>
    <dbReference type="NCBI Taxonomy" id="266767"/>
    <lineage>
        <taxon>Eukaryota</taxon>
        <taxon>Viridiplantae</taxon>
        <taxon>Streptophyta</taxon>
        <taxon>Embryophyta</taxon>
        <taxon>Tracheophyta</taxon>
        <taxon>Spermatophyta</taxon>
        <taxon>Magnoliopsida</taxon>
        <taxon>eudicotyledons</taxon>
        <taxon>Gunneridae</taxon>
        <taxon>Pentapetalae</taxon>
        <taxon>rosids</taxon>
        <taxon>fabids</taxon>
        <taxon>Malpighiales</taxon>
        <taxon>Salicaceae</taxon>
        <taxon>Saliceae</taxon>
        <taxon>Populus</taxon>
    </lineage>
</organism>
<dbReference type="EMBL" id="GILB01013910">
    <property type="protein sequence ID" value="NUU94243.1"/>
    <property type="molecule type" value="Transcribed_RNA"/>
</dbReference>
<accession>A0A6M2F9V6</accession>